<reference evidence="1 2" key="1">
    <citation type="submission" date="2023-01" db="EMBL/GenBank/DDBJ databases">
        <title>Novel species of the genus Asticcacaulis isolated from rivers.</title>
        <authorList>
            <person name="Lu H."/>
        </authorList>
    </citation>
    <scope>NUCLEOTIDE SEQUENCE [LARGE SCALE GENOMIC DNA]</scope>
    <source>
        <strain evidence="1 2">LKC15W</strain>
    </source>
</reference>
<name>A0ABT5HLQ3_9CAUL</name>
<sequence length="90" mass="10039">MSDNNQDIFVKMASGHIDLANTHSKDADYELVAIALSHAAARYNAFMVSQNVPVGQMASERDKHIDHLSGQFREFLTQHYDGYVQEAAKA</sequence>
<keyword evidence="2" id="KW-1185">Reference proteome</keyword>
<dbReference type="EMBL" id="JAQQKV010000002">
    <property type="protein sequence ID" value="MDC7677158.1"/>
    <property type="molecule type" value="Genomic_DNA"/>
</dbReference>
<dbReference type="RefSeq" id="WP_272745459.1">
    <property type="nucleotide sequence ID" value="NZ_JAQQKV010000002.1"/>
</dbReference>
<organism evidence="1 2">
    <name type="scientific">Asticcacaulis machinosus</name>
    <dbReference type="NCBI Taxonomy" id="2984211"/>
    <lineage>
        <taxon>Bacteria</taxon>
        <taxon>Pseudomonadati</taxon>
        <taxon>Pseudomonadota</taxon>
        <taxon>Alphaproteobacteria</taxon>
        <taxon>Caulobacterales</taxon>
        <taxon>Caulobacteraceae</taxon>
        <taxon>Asticcacaulis</taxon>
    </lineage>
</organism>
<dbReference type="Pfam" id="PF11342">
    <property type="entry name" value="DUF3144"/>
    <property type="match status" value="1"/>
</dbReference>
<gene>
    <name evidence="1" type="ORF">PQU98_13520</name>
</gene>
<comment type="caution">
    <text evidence="1">The sequence shown here is derived from an EMBL/GenBank/DDBJ whole genome shotgun (WGS) entry which is preliminary data.</text>
</comment>
<dbReference type="InterPro" id="IPR021490">
    <property type="entry name" value="DUF3144"/>
</dbReference>
<proteinExistence type="predicted"/>
<evidence type="ECO:0000313" key="2">
    <source>
        <dbReference type="Proteomes" id="UP001218579"/>
    </source>
</evidence>
<protein>
    <submittedName>
        <fullName evidence="1">DUF3144 domain-containing protein</fullName>
    </submittedName>
</protein>
<accession>A0ABT5HLQ3</accession>
<dbReference type="Proteomes" id="UP001218579">
    <property type="component" value="Unassembled WGS sequence"/>
</dbReference>
<dbReference type="Gene3D" id="1.10.287.3020">
    <property type="match status" value="1"/>
</dbReference>
<evidence type="ECO:0000313" key="1">
    <source>
        <dbReference type="EMBL" id="MDC7677158.1"/>
    </source>
</evidence>